<accession>A0A2T0S8B6</accession>
<keyword evidence="2" id="KW-1185">Reference proteome</keyword>
<dbReference type="Proteomes" id="UP000239494">
    <property type="component" value="Unassembled WGS sequence"/>
</dbReference>
<proteinExistence type="predicted"/>
<dbReference type="EMBL" id="PVTF01000025">
    <property type="protein sequence ID" value="PRY29669.1"/>
    <property type="molecule type" value="Genomic_DNA"/>
</dbReference>
<sequence length="263" mass="26905">MPVSPAEYQAALTKFDEAVRPVLERVHGAGADADFGVAQRELADVLGAQAVVLDGLVAPVAVETAHSGLARGLTVAATGVRGVTVAAAAPNSCGVTVPTLPAAKTAVDDKVRDLGQVYFAPLTTLGFQVGAFVPPPAVAPVLEERRAGNGEVVQRGGGQGPGTLKITNGTPGDVAVSVVSGDPANPQVTVYVQGSSDTSVSGIDGDYEVYFKSGVDWDAGRNGFTRDCSYEKFDDLFTGESDWQIDLQATPAGNASTSDVPAF</sequence>
<organism evidence="1 2">
    <name type="scientific">Umezawaea tangerina</name>
    <dbReference type="NCBI Taxonomy" id="84725"/>
    <lineage>
        <taxon>Bacteria</taxon>
        <taxon>Bacillati</taxon>
        <taxon>Actinomycetota</taxon>
        <taxon>Actinomycetes</taxon>
        <taxon>Pseudonocardiales</taxon>
        <taxon>Pseudonocardiaceae</taxon>
        <taxon>Umezawaea</taxon>
    </lineage>
</organism>
<protein>
    <submittedName>
        <fullName evidence="1">Uncharacterized protein</fullName>
    </submittedName>
</protein>
<evidence type="ECO:0000313" key="1">
    <source>
        <dbReference type="EMBL" id="PRY29669.1"/>
    </source>
</evidence>
<comment type="caution">
    <text evidence="1">The sequence shown here is derived from an EMBL/GenBank/DDBJ whole genome shotgun (WGS) entry which is preliminary data.</text>
</comment>
<dbReference type="AlphaFoldDB" id="A0A2T0S8B6"/>
<reference evidence="1 2" key="1">
    <citation type="submission" date="2018-03" db="EMBL/GenBank/DDBJ databases">
        <title>Genomic Encyclopedia of Archaeal and Bacterial Type Strains, Phase II (KMG-II): from individual species to whole genera.</title>
        <authorList>
            <person name="Goeker M."/>
        </authorList>
    </citation>
    <scope>NUCLEOTIDE SEQUENCE [LARGE SCALE GENOMIC DNA]</scope>
    <source>
        <strain evidence="1 2">DSM 44720</strain>
    </source>
</reference>
<evidence type="ECO:0000313" key="2">
    <source>
        <dbReference type="Proteomes" id="UP000239494"/>
    </source>
</evidence>
<dbReference type="RefSeq" id="WP_106196842.1">
    <property type="nucleotide sequence ID" value="NZ_PVTF01000025.1"/>
</dbReference>
<name>A0A2T0S8B6_9PSEU</name>
<dbReference type="OrthoDB" id="3680722at2"/>
<gene>
    <name evidence="1" type="ORF">CLV43_12518</name>
</gene>